<proteinExistence type="predicted"/>
<reference evidence="2 3" key="1">
    <citation type="submission" date="2020-03" db="EMBL/GenBank/DDBJ databases">
        <title>Whole genome shotgun sequence of Phytohabitans rumicis NBRC 108638.</title>
        <authorList>
            <person name="Komaki H."/>
            <person name="Tamura T."/>
        </authorList>
    </citation>
    <scope>NUCLEOTIDE SEQUENCE [LARGE SCALE GENOMIC DNA]</scope>
    <source>
        <strain evidence="2 3">NBRC 108638</strain>
    </source>
</reference>
<sequence>MTVAEAGKMLSINAKVARRSRAMASWSVTYGMTEEQTPTATPASSQPGWSKAGAELVDSAPLGAVTRSGVGDPVGKSHVEHEQRAVRKGEPEPEWRAGQPDVGEGEHAGHGEPERERVTQASDPHTANTRAALTILSQVTPSTSSRANSSTANAGPR</sequence>
<dbReference type="EMBL" id="BLPG01000001">
    <property type="protein sequence ID" value="GFJ93579.1"/>
    <property type="molecule type" value="Genomic_DNA"/>
</dbReference>
<feature type="compositionally biased region" description="Basic and acidic residues" evidence="1">
    <location>
        <begin position="104"/>
        <end position="118"/>
    </location>
</feature>
<feature type="compositionally biased region" description="Polar residues" evidence="1">
    <location>
        <begin position="119"/>
        <end position="141"/>
    </location>
</feature>
<organism evidence="2 3">
    <name type="scientific">Phytohabitans rumicis</name>
    <dbReference type="NCBI Taxonomy" id="1076125"/>
    <lineage>
        <taxon>Bacteria</taxon>
        <taxon>Bacillati</taxon>
        <taxon>Actinomycetota</taxon>
        <taxon>Actinomycetes</taxon>
        <taxon>Micromonosporales</taxon>
        <taxon>Micromonosporaceae</taxon>
    </lineage>
</organism>
<evidence type="ECO:0000313" key="2">
    <source>
        <dbReference type="EMBL" id="GFJ93579.1"/>
    </source>
</evidence>
<name>A0A6V8LG46_9ACTN</name>
<feature type="compositionally biased region" description="Basic and acidic residues" evidence="1">
    <location>
        <begin position="75"/>
        <end position="95"/>
    </location>
</feature>
<accession>A0A6V8LG46</accession>
<protein>
    <submittedName>
        <fullName evidence="2">Uncharacterized protein</fullName>
    </submittedName>
</protein>
<evidence type="ECO:0000313" key="3">
    <source>
        <dbReference type="Proteomes" id="UP000482960"/>
    </source>
</evidence>
<comment type="caution">
    <text evidence="2">The sequence shown here is derived from an EMBL/GenBank/DDBJ whole genome shotgun (WGS) entry which is preliminary data.</text>
</comment>
<dbReference type="Proteomes" id="UP000482960">
    <property type="component" value="Unassembled WGS sequence"/>
</dbReference>
<feature type="compositionally biased region" description="Low complexity" evidence="1">
    <location>
        <begin position="142"/>
        <end position="157"/>
    </location>
</feature>
<evidence type="ECO:0000256" key="1">
    <source>
        <dbReference type="SAM" id="MobiDB-lite"/>
    </source>
</evidence>
<dbReference type="AlphaFoldDB" id="A0A6V8LG46"/>
<gene>
    <name evidence="2" type="ORF">Prum_072210</name>
</gene>
<keyword evidence="3" id="KW-1185">Reference proteome</keyword>
<reference evidence="2 3" key="2">
    <citation type="submission" date="2020-03" db="EMBL/GenBank/DDBJ databases">
        <authorList>
            <person name="Ichikawa N."/>
            <person name="Kimura A."/>
            <person name="Kitahashi Y."/>
            <person name="Uohara A."/>
        </authorList>
    </citation>
    <scope>NUCLEOTIDE SEQUENCE [LARGE SCALE GENOMIC DNA]</scope>
    <source>
        <strain evidence="2 3">NBRC 108638</strain>
    </source>
</reference>
<feature type="compositionally biased region" description="Polar residues" evidence="1">
    <location>
        <begin position="33"/>
        <end position="48"/>
    </location>
</feature>
<feature type="region of interest" description="Disordered" evidence="1">
    <location>
        <begin position="33"/>
        <end position="157"/>
    </location>
</feature>